<dbReference type="PROSITE" id="PS51898">
    <property type="entry name" value="TYR_RECOMBINASE"/>
    <property type="match status" value="1"/>
</dbReference>
<dbReference type="InterPro" id="IPR011010">
    <property type="entry name" value="DNA_brk_join_enz"/>
</dbReference>
<dbReference type="GO" id="GO:0015074">
    <property type="term" value="P:DNA integration"/>
    <property type="evidence" value="ECO:0007669"/>
    <property type="project" value="UniProtKB-KW"/>
</dbReference>
<accession>A0A9E4DSH4</accession>
<dbReference type="EMBL" id="JAJJVO010000141">
    <property type="protein sequence ID" value="MCC9274499.1"/>
    <property type="molecule type" value="Genomic_DNA"/>
</dbReference>
<dbReference type="PROSITE" id="PS51900">
    <property type="entry name" value="CB"/>
    <property type="match status" value="1"/>
</dbReference>
<keyword evidence="3 5" id="KW-0238">DNA-binding</keyword>
<dbReference type="Pfam" id="PF14657">
    <property type="entry name" value="Arm-DNA-bind_4"/>
    <property type="match status" value="1"/>
</dbReference>
<reference evidence="8" key="1">
    <citation type="journal article" date="2021" name="PeerJ">
        <title>Extensive microbial diversity within the chicken gut microbiome revealed by metagenomics and culture.</title>
        <authorList>
            <person name="Gilroy R."/>
            <person name="Ravi A."/>
            <person name="Getino M."/>
            <person name="Pursley I."/>
            <person name="Horton D.L."/>
            <person name="Alikhan N.F."/>
            <person name="Baker D."/>
            <person name="Gharbi K."/>
            <person name="Hall N."/>
            <person name="Watson M."/>
            <person name="Adriaenssens E.M."/>
            <person name="Foster-Nyarko E."/>
            <person name="Jarju S."/>
            <person name="Secka A."/>
            <person name="Antonio M."/>
            <person name="Oren A."/>
            <person name="Chaudhuri R.R."/>
            <person name="La Ragione R."/>
            <person name="Hildebrand F."/>
            <person name="Pallen M.J."/>
        </authorList>
    </citation>
    <scope>NUCLEOTIDE SEQUENCE</scope>
    <source>
        <strain evidence="8">150</strain>
    </source>
</reference>
<proteinExistence type="inferred from homology"/>
<dbReference type="InterPro" id="IPR028259">
    <property type="entry name" value="AP2-like_int_N"/>
</dbReference>
<feature type="non-terminal residue" evidence="8">
    <location>
        <position position="1"/>
    </location>
</feature>
<dbReference type="InterPro" id="IPR004107">
    <property type="entry name" value="Integrase_SAM-like_N"/>
</dbReference>
<evidence type="ECO:0000313" key="8">
    <source>
        <dbReference type="EMBL" id="MCC9274499.1"/>
    </source>
</evidence>
<dbReference type="GO" id="GO:0006310">
    <property type="term" value="P:DNA recombination"/>
    <property type="evidence" value="ECO:0007669"/>
    <property type="project" value="UniProtKB-KW"/>
</dbReference>
<dbReference type="InterPro" id="IPR050090">
    <property type="entry name" value="Tyrosine_recombinase_XerCD"/>
</dbReference>
<dbReference type="InterPro" id="IPR013762">
    <property type="entry name" value="Integrase-like_cat_sf"/>
</dbReference>
<dbReference type="Pfam" id="PF00589">
    <property type="entry name" value="Phage_integrase"/>
    <property type="match status" value="1"/>
</dbReference>
<evidence type="ECO:0000256" key="3">
    <source>
        <dbReference type="ARBA" id="ARBA00023125"/>
    </source>
</evidence>
<comment type="caution">
    <text evidence="8">The sequence shown here is derived from an EMBL/GenBank/DDBJ whole genome shotgun (WGS) entry which is preliminary data.</text>
</comment>
<dbReference type="Gene3D" id="1.10.150.130">
    <property type="match status" value="1"/>
</dbReference>
<evidence type="ECO:0000256" key="1">
    <source>
        <dbReference type="ARBA" id="ARBA00008857"/>
    </source>
</evidence>
<dbReference type="Proteomes" id="UP000813384">
    <property type="component" value="Unassembled WGS sequence"/>
</dbReference>
<evidence type="ECO:0000256" key="4">
    <source>
        <dbReference type="ARBA" id="ARBA00023172"/>
    </source>
</evidence>
<dbReference type="Gene3D" id="1.10.443.10">
    <property type="entry name" value="Intergrase catalytic core"/>
    <property type="match status" value="1"/>
</dbReference>
<evidence type="ECO:0000256" key="5">
    <source>
        <dbReference type="PROSITE-ProRule" id="PRU01248"/>
    </source>
</evidence>
<dbReference type="PANTHER" id="PTHR30349">
    <property type="entry name" value="PHAGE INTEGRASE-RELATED"/>
    <property type="match status" value="1"/>
</dbReference>
<gene>
    <name evidence="8" type="ORF">K8V42_09440</name>
</gene>
<reference evidence="8" key="2">
    <citation type="submission" date="2021-11" db="EMBL/GenBank/DDBJ databases">
        <authorList>
            <person name="Gilroy R."/>
        </authorList>
    </citation>
    <scope>NUCLEOTIDE SEQUENCE</scope>
    <source>
        <strain evidence="8">150</strain>
    </source>
</reference>
<dbReference type="PANTHER" id="PTHR30349:SF64">
    <property type="entry name" value="PROPHAGE INTEGRASE INTD-RELATED"/>
    <property type="match status" value="1"/>
</dbReference>
<dbReference type="GO" id="GO:0003677">
    <property type="term" value="F:DNA binding"/>
    <property type="evidence" value="ECO:0007669"/>
    <property type="project" value="UniProtKB-UniRule"/>
</dbReference>
<dbReference type="InterPro" id="IPR002104">
    <property type="entry name" value="Integrase_catalytic"/>
</dbReference>
<protein>
    <submittedName>
        <fullName evidence="8">Site-specific integrase</fullName>
    </submittedName>
</protein>
<comment type="similarity">
    <text evidence="1">Belongs to the 'phage' integrase family.</text>
</comment>
<evidence type="ECO:0000256" key="2">
    <source>
        <dbReference type="ARBA" id="ARBA00022908"/>
    </source>
</evidence>
<evidence type="ECO:0000259" key="6">
    <source>
        <dbReference type="PROSITE" id="PS51898"/>
    </source>
</evidence>
<feature type="domain" description="Tyr recombinase" evidence="6">
    <location>
        <begin position="196"/>
        <end position="398"/>
    </location>
</feature>
<dbReference type="CDD" id="cd01189">
    <property type="entry name" value="INT_ICEBs1_C_like"/>
    <property type="match status" value="1"/>
</dbReference>
<evidence type="ECO:0000259" key="7">
    <source>
        <dbReference type="PROSITE" id="PS51900"/>
    </source>
</evidence>
<dbReference type="InterPro" id="IPR044068">
    <property type="entry name" value="CB"/>
</dbReference>
<dbReference type="Pfam" id="PF14659">
    <property type="entry name" value="Phage_int_SAM_3"/>
    <property type="match status" value="1"/>
</dbReference>
<dbReference type="SUPFAM" id="SSF56349">
    <property type="entry name" value="DNA breaking-rejoining enzymes"/>
    <property type="match status" value="1"/>
</dbReference>
<feature type="domain" description="Core-binding (CB)" evidence="7">
    <location>
        <begin position="93"/>
        <end position="173"/>
    </location>
</feature>
<keyword evidence="4" id="KW-0233">DNA recombination</keyword>
<dbReference type="InterPro" id="IPR010998">
    <property type="entry name" value="Integrase_recombinase_N"/>
</dbReference>
<name>A0A9E4DSH4_9ENTE</name>
<keyword evidence="2" id="KW-0229">DNA integration</keyword>
<evidence type="ECO:0000313" key="9">
    <source>
        <dbReference type="Proteomes" id="UP000813384"/>
    </source>
</evidence>
<dbReference type="AlphaFoldDB" id="A0A9E4DSH4"/>
<organism evidence="8 9">
    <name type="scientific">Enterococcus aquimarinus</name>
    <dbReference type="NCBI Taxonomy" id="328396"/>
    <lineage>
        <taxon>Bacteria</taxon>
        <taxon>Bacillati</taxon>
        <taxon>Bacillota</taxon>
        <taxon>Bacilli</taxon>
        <taxon>Lactobacillales</taxon>
        <taxon>Enterococcaceae</taxon>
        <taxon>Enterococcus</taxon>
    </lineage>
</organism>
<sequence length="406" mass="47293">IERSDAKYFPLLYCSLGGGGRMEKSMADIKKYKKNDGTTAYMFNAYVGKHPRTGKNVYRKRQGFKTKKQAEIAYANLITEIDENGIEDVKKPITFDELYQLWFDQIRLDVKGSTANSYRRWYQNYIKAYLGDVPLDKLSVVTCQKFVNDLRKSGINSYAQHRHLANQILRFAVSMEIIPDNPMGKTILPRRVKKEKSLKFYTKEELEHFFTCLEDDGNQMRFIFFRLLAFTGVRKGEALALQWTDIDFKAKKLTIDKTVSVDLDGNTIVQEPKTEASNRVISVDGDTLRLLKKWRIMQRNEYFQRGINTSGKEQFIFTQENNQNFKGEVVTYWLNRIIKKYELPRITPHVFRHTHTSLLLQAGIPVKEVCDRLGHKDISITLGIYAHVMPEEKEKTAEKFANFVNF</sequence>